<dbReference type="Gene3D" id="3.80.10.10">
    <property type="entry name" value="Ribonuclease Inhibitor"/>
    <property type="match status" value="1"/>
</dbReference>
<dbReference type="SUPFAM" id="SSF52047">
    <property type="entry name" value="RNI-like"/>
    <property type="match status" value="1"/>
</dbReference>
<proteinExistence type="predicted"/>
<dbReference type="InterPro" id="IPR032675">
    <property type="entry name" value="LRR_dom_sf"/>
</dbReference>
<feature type="domain" description="F-box" evidence="1">
    <location>
        <begin position="7"/>
        <end position="41"/>
    </location>
</feature>
<dbReference type="OrthoDB" id="2095648at2759"/>
<keyword evidence="3" id="KW-1185">Reference proteome</keyword>
<comment type="caution">
    <text evidence="2">The sequence shown here is derived from an EMBL/GenBank/DDBJ whole genome shotgun (WGS) entry which is preliminary data.</text>
</comment>
<evidence type="ECO:0000313" key="3">
    <source>
        <dbReference type="Proteomes" id="UP001107558"/>
    </source>
</evidence>
<evidence type="ECO:0000259" key="1">
    <source>
        <dbReference type="Pfam" id="PF12937"/>
    </source>
</evidence>
<evidence type="ECO:0000313" key="2">
    <source>
        <dbReference type="EMBL" id="KAG5670044.1"/>
    </source>
</evidence>
<dbReference type="EMBL" id="JADBJN010000003">
    <property type="protein sequence ID" value="KAG5670044.1"/>
    <property type="molecule type" value="Genomic_DNA"/>
</dbReference>
<dbReference type="Pfam" id="PF12937">
    <property type="entry name" value="F-box-like"/>
    <property type="match status" value="1"/>
</dbReference>
<sequence length="699" mass="82917">METLSNLWDLPNEILIKIFTKAKDNHKNLSLVCKRFYELITKINQDNLELTINPNNLFSPNFNFDQLLHQSSTITVNSLRNVDNIKNFDDKFTDFLKLHGNHITELNDVDSSLNFKKFLHLMPNLENLSSWLGYSVDNQNDFDEFEKNSIRLKKAFLYIHSTDINVLKPLQIFDIENIKILVLRSRMTQESFQKIVDFVSKLKNLCKYSGFYNEEMLEVLDQKKLESLEMCAVVTQVRKFEYFLKKQNQLKSLKVSNVTDDVFRIICNNLFNLNSLSLQFKEFPNNITFLQISNLSSLESLELLNIKPSSVSKIYEFILPNLESFKTDQYAQISVVCLAPTFPNLKSLNFFVLQKQYHESLLQCLEFFDKLVNLKIKTCTTHPLIEIPFDDKFYTDKHFNPNLKSLEIETSFYNTEKLLQKIKNDFPNLEKFPQFKYQKHEEFQKYREIIFNDVNRLLFFIDSNLNGIELLKDCSCEFNDRSVIKVIKDGRNKITFDLNEYFKYKQLQMMPNTPRILKSITISIEIEENKIAVDNFTKYLQMIGQNVIKLTLWNNMVLKGITLYQLQQIIEAFPNLETMTLENIYFHSTKEETIKIKNRKIKKISLIHTYFSHSADIADSFFNLVHFPENTLEYFKIKLRLKSIELFDRNFIEKFIEQQKMLTKFEENLMNSTRSYLFTYESYSEKEYKNFKTSLIGFP</sequence>
<dbReference type="InterPro" id="IPR001810">
    <property type="entry name" value="F-box_dom"/>
</dbReference>
<dbReference type="AlphaFoldDB" id="A0A9J6BJN8"/>
<dbReference type="Proteomes" id="UP001107558">
    <property type="component" value="Chromosome 3"/>
</dbReference>
<name>A0A9J6BJN8_POLVA</name>
<protein>
    <recommendedName>
        <fullName evidence="1">F-box domain-containing protein</fullName>
    </recommendedName>
</protein>
<organism evidence="2 3">
    <name type="scientific">Polypedilum vanderplanki</name>
    <name type="common">Sleeping chironomid midge</name>
    <dbReference type="NCBI Taxonomy" id="319348"/>
    <lineage>
        <taxon>Eukaryota</taxon>
        <taxon>Metazoa</taxon>
        <taxon>Ecdysozoa</taxon>
        <taxon>Arthropoda</taxon>
        <taxon>Hexapoda</taxon>
        <taxon>Insecta</taxon>
        <taxon>Pterygota</taxon>
        <taxon>Neoptera</taxon>
        <taxon>Endopterygota</taxon>
        <taxon>Diptera</taxon>
        <taxon>Nematocera</taxon>
        <taxon>Chironomoidea</taxon>
        <taxon>Chironomidae</taxon>
        <taxon>Chironominae</taxon>
        <taxon>Polypedilum</taxon>
        <taxon>Polypedilum</taxon>
    </lineage>
</organism>
<gene>
    <name evidence="2" type="ORF">PVAND_000330</name>
</gene>
<accession>A0A9J6BJN8</accession>
<reference evidence="2" key="1">
    <citation type="submission" date="2021-03" db="EMBL/GenBank/DDBJ databases">
        <title>Chromosome level genome of the anhydrobiotic midge Polypedilum vanderplanki.</title>
        <authorList>
            <person name="Yoshida Y."/>
            <person name="Kikawada T."/>
            <person name="Gusev O."/>
        </authorList>
    </citation>
    <scope>NUCLEOTIDE SEQUENCE</scope>
    <source>
        <strain evidence="2">NIAS01</strain>
        <tissue evidence="2">Whole body or cell culture</tissue>
    </source>
</reference>